<accession>A0A9P6FHM4</accession>
<evidence type="ECO:0000259" key="4">
    <source>
        <dbReference type="Pfam" id="PF20262"/>
    </source>
</evidence>
<dbReference type="GO" id="GO:0034703">
    <property type="term" value="C:cation channel complex"/>
    <property type="evidence" value="ECO:0007669"/>
    <property type="project" value="TreeGrafter"/>
</dbReference>
<feature type="compositionally biased region" description="Low complexity" evidence="2">
    <location>
        <begin position="3099"/>
        <end position="3110"/>
    </location>
</feature>
<feature type="compositionally biased region" description="Polar residues" evidence="2">
    <location>
        <begin position="2268"/>
        <end position="2280"/>
    </location>
</feature>
<dbReference type="GO" id="GO:0005261">
    <property type="term" value="F:monoatomic cation channel activity"/>
    <property type="evidence" value="ECO:0007669"/>
    <property type="project" value="TreeGrafter"/>
</dbReference>
<evidence type="ECO:0000259" key="3">
    <source>
        <dbReference type="Pfam" id="PF19424"/>
    </source>
</evidence>
<proteinExistence type="predicted"/>
<feature type="compositionally biased region" description="Low complexity" evidence="2">
    <location>
        <begin position="3053"/>
        <end position="3090"/>
    </location>
</feature>
<feature type="compositionally biased region" description="Low complexity" evidence="2">
    <location>
        <begin position="2163"/>
        <end position="2180"/>
    </location>
</feature>
<feature type="region of interest" description="Disordered" evidence="2">
    <location>
        <begin position="2876"/>
        <end position="3127"/>
    </location>
</feature>
<evidence type="ECO:0000256" key="1">
    <source>
        <dbReference type="SAM" id="Coils"/>
    </source>
</evidence>
<feature type="compositionally biased region" description="Low complexity" evidence="2">
    <location>
        <begin position="2593"/>
        <end position="2605"/>
    </location>
</feature>
<dbReference type="Pfam" id="PF20262">
    <property type="entry name" value="UNC80_C"/>
    <property type="match status" value="3"/>
</dbReference>
<feature type="compositionally biased region" description="Polar residues" evidence="2">
    <location>
        <begin position="104"/>
        <end position="124"/>
    </location>
</feature>
<dbReference type="Proteomes" id="UP000723463">
    <property type="component" value="Unassembled WGS sequence"/>
</dbReference>
<feature type="region of interest" description="Disordered" evidence="2">
    <location>
        <begin position="2297"/>
        <end position="2348"/>
    </location>
</feature>
<feature type="domain" description="Protein UNC80 C-terminal" evidence="4">
    <location>
        <begin position="1204"/>
        <end position="1328"/>
    </location>
</feature>
<dbReference type="Pfam" id="PF19424">
    <property type="entry name" value="UNC80"/>
    <property type="match status" value="1"/>
</dbReference>
<feature type="compositionally biased region" description="Basic and acidic residues" evidence="2">
    <location>
        <begin position="2075"/>
        <end position="2085"/>
    </location>
</feature>
<feature type="domain" description="Protein UNC80 C-terminal" evidence="4">
    <location>
        <begin position="1664"/>
        <end position="1705"/>
    </location>
</feature>
<organism evidence="5 6">
    <name type="scientific">Mortierella hygrophila</name>
    <dbReference type="NCBI Taxonomy" id="979708"/>
    <lineage>
        <taxon>Eukaryota</taxon>
        <taxon>Fungi</taxon>
        <taxon>Fungi incertae sedis</taxon>
        <taxon>Mucoromycota</taxon>
        <taxon>Mortierellomycotina</taxon>
        <taxon>Mortierellomycetes</taxon>
        <taxon>Mortierellales</taxon>
        <taxon>Mortierellaceae</taxon>
        <taxon>Mortierella</taxon>
    </lineage>
</organism>
<feature type="compositionally biased region" description="Low complexity" evidence="2">
    <location>
        <begin position="2954"/>
        <end position="2966"/>
    </location>
</feature>
<evidence type="ECO:0000313" key="5">
    <source>
        <dbReference type="EMBL" id="KAF9551512.1"/>
    </source>
</evidence>
<dbReference type="InterPro" id="IPR046460">
    <property type="entry name" value="UNC80_C"/>
</dbReference>
<feature type="region of interest" description="Disordered" evidence="2">
    <location>
        <begin position="2789"/>
        <end position="2835"/>
    </location>
</feature>
<feature type="compositionally biased region" description="Polar residues" evidence="2">
    <location>
        <begin position="2933"/>
        <end position="2953"/>
    </location>
</feature>
<feature type="domain" description="Protein UNC80 C-terminal" evidence="4">
    <location>
        <begin position="1450"/>
        <end position="1608"/>
    </location>
</feature>
<feature type="region of interest" description="Disordered" evidence="2">
    <location>
        <begin position="1"/>
        <end position="84"/>
    </location>
</feature>
<feature type="compositionally biased region" description="Polar residues" evidence="2">
    <location>
        <begin position="2481"/>
        <end position="2491"/>
    </location>
</feature>
<protein>
    <submittedName>
        <fullName evidence="5">Uncharacterized protein</fullName>
    </submittedName>
</protein>
<sequence length="3149" mass="346693">MAVIPDEDTNPTIDLIRPPAQGTSFRDLDLEGLQPPFTIDNPSINQAAAPDLSFPPQPASGNELVLEQQQQQQQEPLSTVPLRSRTVDRNWARVRQKVVGIDVSTPQNNNSAPVQRETNQSIPQGPTRGQAAQPTSHGTSSGGAVGGGVGQGSTYPPAEMRAHVGNGRFPASNPITDQPRTFPTMEGLGTVSTGLRGVLGFRTAVVQRTQLRKMEKEIEKALARHASDQSQPRSRTVARIGTGTRGMIPGASYNLMVFDTGIVDRSLVEELSDILTRWKALIVEVPCKSEIFRALSKMLLASRAEPLSRADATAVLNLVDQMRQMFPLQSDPEDLQDVLWCLSLLSPKYACHKDRIVTIINQMLAPGVITATVPLLPRNIHAILASLVTLLSEQAALPKEAQDRRIQDLSAVLMDRIRSGDLGVKSDPTADRAQMEHNADIAFLRGLIECIRLRDQTTVHYLLHELLPVYWVEPDSKYPLALDGPVRIFGQVASEFVMNAPVAHADGSELTKSLILDMTIFLQEFLPPAGLRGSVSNEAVASIVRFIFMVFSIEYQETQPQEPSTSFDYPRPSRDDMEPTPRGSMSTEPEREAMPRTPPRSPLSPNVSGDNFQARILPPQDQGLPDEKTNPVVQLARNYFDAIWDQGHQGTIVDQMKIESEDIAFRRLVNLYHRVIFGSSTARGTLILNATLSTFFNKLVAHQPEPNERLSRLLLQLSVVHRASFFKPMIACVASDSTQFVTDYLCILSCLETHMSLVDLYMRDADMICVIAMTDVGHERPRRDSQAQAQGLKWGSCTVGQCIIVLEFIYVIKRLASSGDNYEIEVGKMFLIDLERKLGMYLISKEKKILVPRPIRVMLCMIFYEIRMLCKTIHRPGWLPRILDWALNQQASAEGGSAQGAPHGISETMRLRIKHIYSNVDGLVGERKDRYTLKIDNRSPSTLRPSRTESSVGGRRVSTNESNRAPNQYIKANVTLQPKRIARMPDIRLDETVAVLTLLITVHSAIHVSEYLQLIDPLWNIYCLESGPKVASSAAFLFVKCADVAPKAIHNIISRDLNSDNPFKRLSAIERLNTLFDHRNELLIQPYVTDPSSRGPFRTTVIQVPFVTTEVGSNRYTMDEPRWLTELKSVGNFPVDIRNRFQELGWGQKDQQRETELTRRTQTPLMLSWTGYLDGDYESKENFGRTYTMLPKDRHATVLIPVLNSLNLSSIDLMDDKAIGVRSAAINFLSDYIRNEPVLFVRSFFAEVVQARPDRQRSLISRLHLLLSGNSKLPPAFAFSLFNHLLGLLKWFQRNSKPLGLEILATVLPLLADVVISTNDIVFKDFKRNKVDIFFAGLGRFWFKSAILPKSMFPAQLTNPDDIIPRLGIPHQLFQMAMVNISQIQFMTSFLVRFPLEATDVKASVGRFNRMPKLNPLEAPQSSKLEDNQYLPDVSRCHTHFLTATSYRDRNARSLSSLRARAWLSFVLNLIQRMDKQSTDRLELMNILNGVNVILLEQGDDLGIVGQALEVYITAATRLRRLFASQNGYALFLPALFKTYCDSATIPIVQDTIDATFYRFYLIHQEAFILQSLGAIVPLMLRNMSTEQSTIMSRRLFAFMEALDQPTTTYHSKALGVPSLSVPYHDSKPYGGPQLEIPHWISSFIPKNSKIFHNSGSTNILHKAEFTIADSIKLFLAVIAYDPGSVRSEQFVCVLRMVLPYFLDREAHLMTSGLDSLIDVFAKFGRSSKPLVPTSFVPPPVLPRAAQSTGDTQGDTSRFALVGGHAAKTQAVKGKTWAQNDRVAIKHEFVCLIQHFCDRGGQLADDQHQMMAAFIKSILKDYISLKIPCTTDWLRDYLKHAILPIRNVQQGSHAVLYLIVHVSGYLRAYYKMIDFSGFFDGLLLVAEDERQFLRNSFTLSNIFQDKVLSPALAVGVKDDWSSGSIYVPQAKFCDSLVDLMLAMINNADTDTISELEQAVPTPRLMAYIIIPLCLRFKTRFHSNCLDILEMQFWLRMLGLTVKAAECDSTLKRTSRTTGLFAPVINAARANRRRQSVELIAPMSPQQPMTPHPSMMPPSAIPQTPGHRRMSSFLYRGDHNDEDHSEQQQQQQQTPENTMNATPGLLIDFIALRIIMVRGERYLTYHPGCWLDIFNIIKKYFSAHMFSTSSFSGPIAIGGSISRYNSTSSSGPPSPNVSPSYPATPRADVPPTPLWRDGASGSAGMSGGLSPYPVSSYTQGNTRMTAMGYILWSFAETILFNRLPLMIMMRPFLSDQLRQIDSHPAPTSFRPSRSATSTGPNSPAFYWPSPSMLPAGSPGLGAGYSPGMSPLHLRSDSVGRRSDAREDPAAVKQQQRAERRKQWKSWAKPTQTMNALTVIQEPLFDSHGPMSPNPHAARLPHQRSFTSTSEQSGSDAAGEPRTPNPLQQQQPQQQQHHHHHYRHRKHHRSDLESKSETVLPFALVDRAVHSMQHVRSMMLTKSEGTTAFSEFGVPMYPEKRSPSTGLSPSMALQTGDKRDSSQFFPAEGSQSADNHFLVPGKYERQPSSPGFGSMFLAREAAIRSPAGSLSQEPAAPAQEGLSPLRPMSLTVPRSLSAEPAKDFLRVAAKEASNIGNISDSGSDGSSFVIGSPQLHPSSGGEPLSPGMLSLPGAASPGGTNPAPKKSRSILKPTIITTSPSMSDQNPQLQSAVDLPQTPCQQQPSDLFTPSGMRPIRRLDSNTSDGCSSMSGGPSMGRRPSLTLEDQMDYRMACLQARTKIFAQNIEEETRLVLACFPSVFSFKSAPPPSTTPSATAATSAAAGTTPAPIATVTVEPPAPDPVAPLATQPASTSREVTGESRSIQQNDQARVSTSSLTVPSRKTLSITIQDQSSLLAPSPINPLPMPVEGGEHLFFSRQKRPASATLAPSSPPPAPLVGFTIGSPPPAATKERRSKSVIFQQQLSLRPSGGGFSLPTSDPSSLGASSFQPPSNMATPPTLSVTVSTPPILQSNTLPPPPTLSLPPTGLNRSGKTLESSLPTVNINLTTPGPDSNSSATLPTFQLHGSPPPPERRETFDATNYFSLPIRGSDRPQSASSSSSSSGLLVPGLGLAPPSSSSPTTLSVHSVSSTGTGAGAIPRSSSVPPSLLLPVPEHESQDEPVNPLDDTPYTVLGLGLNVPDSSRLGSLPPK</sequence>
<gene>
    <name evidence="5" type="ORF">EC957_008181</name>
</gene>
<comment type="caution">
    <text evidence="5">The sequence shown here is derived from an EMBL/GenBank/DDBJ whole genome shotgun (WGS) entry which is preliminary data.</text>
</comment>
<feature type="region of interest" description="Disordered" evidence="2">
    <location>
        <begin position="559"/>
        <end position="612"/>
    </location>
</feature>
<feature type="region of interest" description="Disordered" evidence="2">
    <location>
        <begin position="2262"/>
        <end position="2282"/>
    </location>
</feature>
<feature type="region of interest" description="Disordered" evidence="2">
    <location>
        <begin position="2478"/>
        <end position="2513"/>
    </location>
</feature>
<keyword evidence="1" id="KW-0175">Coiled coil</keyword>
<feature type="compositionally biased region" description="Polar residues" evidence="2">
    <location>
        <begin position="938"/>
        <end position="963"/>
    </location>
</feature>
<dbReference type="PANTHER" id="PTHR31781">
    <property type="entry name" value="UNC80"/>
    <property type="match status" value="1"/>
</dbReference>
<feature type="region of interest" description="Disordered" evidence="2">
    <location>
        <begin position="2593"/>
        <end position="2648"/>
    </location>
</feature>
<dbReference type="InterPro" id="IPR016024">
    <property type="entry name" value="ARM-type_fold"/>
</dbReference>
<feature type="compositionally biased region" description="Polar residues" evidence="2">
    <location>
        <begin position="2382"/>
        <end position="2393"/>
    </location>
</feature>
<evidence type="ECO:0000313" key="6">
    <source>
        <dbReference type="Proteomes" id="UP000723463"/>
    </source>
</evidence>
<feature type="compositionally biased region" description="Polar residues" evidence="2">
    <location>
        <begin position="2807"/>
        <end position="2835"/>
    </location>
</feature>
<keyword evidence="6" id="KW-1185">Reference proteome</keyword>
<dbReference type="PANTHER" id="PTHR31781:SF1">
    <property type="entry name" value="PROTEIN UNC-80 HOMOLOG"/>
    <property type="match status" value="1"/>
</dbReference>
<feature type="domain" description="Protein UNC80 central region" evidence="3">
    <location>
        <begin position="991"/>
        <end position="1079"/>
    </location>
</feature>
<feature type="region of interest" description="Disordered" evidence="2">
    <location>
        <begin position="2163"/>
        <end position="2203"/>
    </location>
</feature>
<feature type="region of interest" description="Disordered" evidence="2">
    <location>
        <begin position="2543"/>
        <end position="2566"/>
    </location>
</feature>
<dbReference type="EMBL" id="JAAAXW010000004">
    <property type="protein sequence ID" value="KAF9551512.1"/>
    <property type="molecule type" value="Genomic_DNA"/>
</dbReference>
<feature type="region of interest" description="Disordered" evidence="2">
    <location>
        <begin position="102"/>
        <end position="182"/>
    </location>
</feature>
<name>A0A9P6FHM4_9FUNG</name>
<feature type="compositionally biased region" description="Gly residues" evidence="2">
    <location>
        <begin position="140"/>
        <end position="151"/>
    </location>
</feature>
<feature type="region of interest" description="Disordered" evidence="2">
    <location>
        <begin position="2056"/>
        <end position="2099"/>
    </location>
</feature>
<dbReference type="SUPFAM" id="SSF48371">
    <property type="entry name" value="ARM repeat"/>
    <property type="match status" value="1"/>
</dbReference>
<feature type="region of interest" description="Disordered" evidence="2">
    <location>
        <begin position="2362"/>
        <end position="2433"/>
    </location>
</feature>
<reference evidence="5" key="1">
    <citation type="journal article" date="2020" name="Fungal Divers.">
        <title>Resolving the Mortierellaceae phylogeny through synthesis of multi-gene phylogenetics and phylogenomics.</title>
        <authorList>
            <person name="Vandepol N."/>
            <person name="Liber J."/>
            <person name="Desiro A."/>
            <person name="Na H."/>
            <person name="Kennedy M."/>
            <person name="Barry K."/>
            <person name="Grigoriev I.V."/>
            <person name="Miller A.N."/>
            <person name="O'Donnell K."/>
            <person name="Stajich J.E."/>
            <person name="Bonito G."/>
        </authorList>
    </citation>
    <scope>NUCLEOTIDE SEQUENCE</scope>
    <source>
        <strain evidence="5">NRRL 2591</strain>
    </source>
</reference>
<feature type="region of interest" description="Disordered" evidence="2">
    <location>
        <begin position="937"/>
        <end position="963"/>
    </location>
</feature>
<feature type="compositionally biased region" description="Polar residues" evidence="2">
    <location>
        <begin position="2986"/>
        <end position="3019"/>
    </location>
</feature>
<evidence type="ECO:0000256" key="2">
    <source>
        <dbReference type="SAM" id="MobiDB-lite"/>
    </source>
</evidence>
<feature type="compositionally biased region" description="Basic residues" evidence="2">
    <location>
        <begin position="2414"/>
        <end position="2427"/>
    </location>
</feature>
<feature type="coiled-coil region" evidence="1">
    <location>
        <begin position="204"/>
        <end position="231"/>
    </location>
</feature>
<dbReference type="InterPro" id="IPR045852">
    <property type="entry name" value="UNC80_central"/>
</dbReference>
<feature type="compositionally biased region" description="Basic and acidic residues" evidence="2">
    <location>
        <begin position="2312"/>
        <end position="2328"/>
    </location>
</feature>
<dbReference type="GO" id="GO:0055080">
    <property type="term" value="P:monoatomic cation homeostasis"/>
    <property type="evidence" value="ECO:0007669"/>
    <property type="project" value="TreeGrafter"/>
</dbReference>